<dbReference type="Gene3D" id="1.20.5.110">
    <property type="match status" value="1"/>
</dbReference>
<dbReference type="PROSITE" id="PS50192">
    <property type="entry name" value="T_SNARE"/>
    <property type="match status" value="1"/>
</dbReference>
<protein>
    <recommendedName>
        <fullName evidence="2">t-SNARE coiled-coil homology domain-containing protein</fullName>
    </recommendedName>
</protein>
<keyword evidence="4" id="KW-1185">Reference proteome</keyword>
<evidence type="ECO:0000313" key="4">
    <source>
        <dbReference type="Proteomes" id="UP000186922"/>
    </source>
</evidence>
<keyword evidence="1" id="KW-1133">Transmembrane helix</keyword>
<dbReference type="STRING" id="947166.A0A1D1UZZ1"/>
<sequence length="279" mass="31410">MGSSGAGDLSTDKLNPLYKTKRKQYGMLLDRFEEYSVRPHIASLHEHGKELERLKTKKDRRNLLQRRMDACRTLQQVRVDLVDLSRIKEQGQCPEDQEYYDKHGAPLRVQLLRAAADFLEKHPEVKRPTQEQEDILLNDEEKHQGYALACDEIEREKDRLADKQDILLRVETIHTDVEHVVGLMEDFWSLLESQAKTVSAIDTNLTEADVSVVEGSAQLQLAARYKTALYPIAGAFIGGAVAGPLGMLSGFKLAGLACSAAGLFIGRFYFHSGARRKSK</sequence>
<dbReference type="Proteomes" id="UP000186922">
    <property type="component" value="Unassembled WGS sequence"/>
</dbReference>
<dbReference type="AlphaFoldDB" id="A0A1D1UZZ1"/>
<dbReference type="InterPro" id="IPR000727">
    <property type="entry name" value="T_SNARE_dom"/>
</dbReference>
<dbReference type="InterPro" id="IPR059001">
    <property type="entry name" value="STX17_N"/>
</dbReference>
<evidence type="ECO:0000313" key="3">
    <source>
        <dbReference type="EMBL" id="GAU93252.1"/>
    </source>
</evidence>
<comment type="caution">
    <text evidence="3">The sequence shown here is derived from an EMBL/GenBank/DDBJ whole genome shotgun (WGS) entry which is preliminary data.</text>
</comment>
<feature type="transmembrane region" description="Helical" evidence="1">
    <location>
        <begin position="228"/>
        <end position="247"/>
    </location>
</feature>
<accession>A0A1D1UZZ1</accession>
<evidence type="ECO:0000259" key="2">
    <source>
        <dbReference type="PROSITE" id="PS50192"/>
    </source>
</evidence>
<gene>
    <name evidence="3" type="primary">RvY_05218-1</name>
    <name evidence="3" type="synonym">RvY_05218.1</name>
    <name evidence="3" type="ORF">RvY_05218</name>
</gene>
<organism evidence="3 4">
    <name type="scientific">Ramazzottius varieornatus</name>
    <name type="common">Water bear</name>
    <name type="synonym">Tardigrade</name>
    <dbReference type="NCBI Taxonomy" id="947166"/>
    <lineage>
        <taxon>Eukaryota</taxon>
        <taxon>Metazoa</taxon>
        <taxon>Ecdysozoa</taxon>
        <taxon>Tardigrada</taxon>
        <taxon>Eutardigrada</taxon>
        <taxon>Parachela</taxon>
        <taxon>Hypsibioidea</taxon>
        <taxon>Ramazzottiidae</taxon>
        <taxon>Ramazzottius</taxon>
    </lineage>
</organism>
<keyword evidence="1" id="KW-0472">Membrane</keyword>
<dbReference type="Pfam" id="PF26585">
    <property type="entry name" value="STX17_N"/>
    <property type="match status" value="1"/>
</dbReference>
<dbReference type="SUPFAM" id="SSF58038">
    <property type="entry name" value="SNARE fusion complex"/>
    <property type="match status" value="1"/>
</dbReference>
<feature type="domain" description="T-SNARE coiled-coil homology" evidence="2">
    <location>
        <begin position="160"/>
        <end position="222"/>
    </location>
</feature>
<dbReference type="OrthoDB" id="10055998at2759"/>
<dbReference type="EMBL" id="BDGG01000002">
    <property type="protein sequence ID" value="GAU93252.1"/>
    <property type="molecule type" value="Genomic_DNA"/>
</dbReference>
<evidence type="ECO:0000256" key="1">
    <source>
        <dbReference type="SAM" id="Phobius"/>
    </source>
</evidence>
<keyword evidence="1" id="KW-0812">Transmembrane</keyword>
<reference evidence="3 4" key="1">
    <citation type="journal article" date="2016" name="Nat. Commun.">
        <title>Extremotolerant tardigrade genome and improved radiotolerance of human cultured cells by tardigrade-unique protein.</title>
        <authorList>
            <person name="Hashimoto T."/>
            <person name="Horikawa D.D."/>
            <person name="Saito Y."/>
            <person name="Kuwahara H."/>
            <person name="Kozuka-Hata H."/>
            <person name="Shin-I T."/>
            <person name="Minakuchi Y."/>
            <person name="Ohishi K."/>
            <person name="Motoyama A."/>
            <person name="Aizu T."/>
            <person name="Enomoto A."/>
            <person name="Kondo K."/>
            <person name="Tanaka S."/>
            <person name="Hara Y."/>
            <person name="Koshikawa S."/>
            <person name="Sagara H."/>
            <person name="Miura T."/>
            <person name="Yokobori S."/>
            <person name="Miyagawa K."/>
            <person name="Suzuki Y."/>
            <person name="Kubo T."/>
            <person name="Oyama M."/>
            <person name="Kohara Y."/>
            <person name="Fujiyama A."/>
            <person name="Arakawa K."/>
            <person name="Katayama T."/>
            <person name="Toyoda A."/>
            <person name="Kunieda T."/>
        </authorList>
    </citation>
    <scope>NUCLEOTIDE SEQUENCE [LARGE SCALE GENOMIC DNA]</scope>
    <source>
        <strain evidence="3 4">YOKOZUNA-1</strain>
    </source>
</reference>
<feature type="transmembrane region" description="Helical" evidence="1">
    <location>
        <begin position="253"/>
        <end position="270"/>
    </location>
</feature>
<proteinExistence type="predicted"/>
<name>A0A1D1UZZ1_RAMVA</name>